<evidence type="ECO:0000313" key="1">
    <source>
        <dbReference type="EMBL" id="KAJ9061425.1"/>
    </source>
</evidence>
<name>A0ACC2SGJ9_9FUNG</name>
<evidence type="ECO:0000313" key="2">
    <source>
        <dbReference type="Proteomes" id="UP001165960"/>
    </source>
</evidence>
<organism evidence="1 2">
    <name type="scientific">Entomophthora muscae</name>
    <dbReference type="NCBI Taxonomy" id="34485"/>
    <lineage>
        <taxon>Eukaryota</taxon>
        <taxon>Fungi</taxon>
        <taxon>Fungi incertae sedis</taxon>
        <taxon>Zoopagomycota</taxon>
        <taxon>Entomophthoromycotina</taxon>
        <taxon>Entomophthoromycetes</taxon>
        <taxon>Entomophthorales</taxon>
        <taxon>Entomophthoraceae</taxon>
        <taxon>Entomophthora</taxon>
    </lineage>
</organism>
<sequence>MHPVVGLLHYISYNLILSWIITGRWCPDVGTLSPPLPNVNPVPENLGVDPPAFETKTLLWGIHAKVEERAKLFIYCLMVQNQAGKLCAHSEDYQERDTDNFPEGVKNKDHISKKDIQGSFCLNKTQEPKASPT</sequence>
<proteinExistence type="predicted"/>
<protein>
    <submittedName>
        <fullName evidence="1">Uncharacterized protein</fullName>
    </submittedName>
</protein>
<comment type="caution">
    <text evidence="1">The sequence shown here is derived from an EMBL/GenBank/DDBJ whole genome shotgun (WGS) entry which is preliminary data.</text>
</comment>
<gene>
    <name evidence="1" type="ORF">DSO57_1020915</name>
</gene>
<dbReference type="Proteomes" id="UP001165960">
    <property type="component" value="Unassembled WGS sequence"/>
</dbReference>
<dbReference type="EMBL" id="QTSX02005070">
    <property type="protein sequence ID" value="KAJ9061425.1"/>
    <property type="molecule type" value="Genomic_DNA"/>
</dbReference>
<keyword evidence="2" id="KW-1185">Reference proteome</keyword>
<reference evidence="1" key="1">
    <citation type="submission" date="2022-04" db="EMBL/GenBank/DDBJ databases">
        <title>Genome of the entomopathogenic fungus Entomophthora muscae.</title>
        <authorList>
            <person name="Elya C."/>
            <person name="Lovett B.R."/>
            <person name="Lee E."/>
            <person name="Macias A.M."/>
            <person name="Hajek A.E."/>
            <person name="De Bivort B.L."/>
            <person name="Kasson M.T."/>
            <person name="De Fine Licht H.H."/>
            <person name="Stajich J.E."/>
        </authorList>
    </citation>
    <scope>NUCLEOTIDE SEQUENCE</scope>
    <source>
        <strain evidence="1">Berkeley</strain>
    </source>
</reference>
<accession>A0ACC2SGJ9</accession>